<reference evidence="2 3" key="1">
    <citation type="submission" date="2021-03" db="EMBL/GenBank/DDBJ databases">
        <title>Sequencing the genomes of 1000 actinobacteria strains.</title>
        <authorList>
            <person name="Klenk H.-P."/>
        </authorList>
    </citation>
    <scope>NUCLEOTIDE SEQUENCE [LARGE SCALE GENOMIC DNA]</scope>
    <source>
        <strain evidence="2 3">DSM 46713</strain>
    </source>
</reference>
<name>A0ABS4ZUW3_9MYCO</name>
<evidence type="ECO:0000313" key="3">
    <source>
        <dbReference type="Proteomes" id="UP000694460"/>
    </source>
</evidence>
<sequence length="228" mass="23905">MTERMLGDDSTVNDLPWAAVFDPAANIRALGAVQSQGLRAATELVNRFVTMAGDSTDGRDDDGDQTQPANRPNDAHPAAADTDRVVATWESLMRRLAATMSTAGPVSDGAGTWDLNGSGATAAVHIEAQGTGPACAEVWLHNGGPTGHGDISLRCSDLLSHNGDVIAAGAIEFDPDPVSMPARCSRGILATVQLGDGVRPGIYRGTLLIDGHPHLWLPLVLSWQPLDR</sequence>
<dbReference type="Proteomes" id="UP000694460">
    <property type="component" value="Unassembled WGS sequence"/>
</dbReference>
<gene>
    <name evidence="2" type="ORF">JOF57_003215</name>
</gene>
<keyword evidence="3" id="KW-1185">Reference proteome</keyword>
<comment type="caution">
    <text evidence="2">The sequence shown here is derived from an EMBL/GenBank/DDBJ whole genome shotgun (WGS) entry which is preliminary data.</text>
</comment>
<protein>
    <submittedName>
        <fullName evidence="2">Uncharacterized protein</fullName>
    </submittedName>
</protein>
<evidence type="ECO:0000256" key="1">
    <source>
        <dbReference type="SAM" id="MobiDB-lite"/>
    </source>
</evidence>
<dbReference type="RefSeq" id="WP_209918007.1">
    <property type="nucleotide sequence ID" value="NZ_JAGIOP010000002.1"/>
</dbReference>
<feature type="region of interest" description="Disordered" evidence="1">
    <location>
        <begin position="51"/>
        <end position="81"/>
    </location>
</feature>
<organism evidence="2 3">
    <name type="scientific">Mycolicibacterium lutetiense</name>
    <dbReference type="NCBI Taxonomy" id="1641992"/>
    <lineage>
        <taxon>Bacteria</taxon>
        <taxon>Bacillati</taxon>
        <taxon>Actinomycetota</taxon>
        <taxon>Actinomycetes</taxon>
        <taxon>Mycobacteriales</taxon>
        <taxon>Mycobacteriaceae</taxon>
        <taxon>Mycolicibacterium</taxon>
    </lineage>
</organism>
<dbReference type="EMBL" id="JAGIOP010000002">
    <property type="protein sequence ID" value="MBP2453302.1"/>
    <property type="molecule type" value="Genomic_DNA"/>
</dbReference>
<accession>A0ABS4ZUW3</accession>
<evidence type="ECO:0000313" key="2">
    <source>
        <dbReference type="EMBL" id="MBP2453302.1"/>
    </source>
</evidence>
<proteinExistence type="predicted"/>